<protein>
    <submittedName>
        <fullName evidence="1">Uncharacterized protein</fullName>
    </submittedName>
</protein>
<gene>
    <name evidence="1" type="ORF">E2C01_005436</name>
</gene>
<sequence length="63" mass="6450">MVCGLRGECRDPMGGVACWAQRGAPAAVHLAHFLARGAVRGARSAGEGSVTVNTSLQTASHDM</sequence>
<dbReference type="AlphaFoldDB" id="A0A5B7CV55"/>
<organism evidence="1 2">
    <name type="scientific">Portunus trituberculatus</name>
    <name type="common">Swimming crab</name>
    <name type="synonym">Neptunus trituberculatus</name>
    <dbReference type="NCBI Taxonomy" id="210409"/>
    <lineage>
        <taxon>Eukaryota</taxon>
        <taxon>Metazoa</taxon>
        <taxon>Ecdysozoa</taxon>
        <taxon>Arthropoda</taxon>
        <taxon>Crustacea</taxon>
        <taxon>Multicrustacea</taxon>
        <taxon>Malacostraca</taxon>
        <taxon>Eumalacostraca</taxon>
        <taxon>Eucarida</taxon>
        <taxon>Decapoda</taxon>
        <taxon>Pleocyemata</taxon>
        <taxon>Brachyura</taxon>
        <taxon>Eubrachyura</taxon>
        <taxon>Portunoidea</taxon>
        <taxon>Portunidae</taxon>
        <taxon>Portuninae</taxon>
        <taxon>Portunus</taxon>
    </lineage>
</organism>
<keyword evidence="2" id="KW-1185">Reference proteome</keyword>
<evidence type="ECO:0000313" key="1">
    <source>
        <dbReference type="EMBL" id="MPC12731.1"/>
    </source>
</evidence>
<dbReference type="EMBL" id="VSRR010000232">
    <property type="protein sequence ID" value="MPC12731.1"/>
    <property type="molecule type" value="Genomic_DNA"/>
</dbReference>
<reference evidence="1 2" key="1">
    <citation type="submission" date="2019-05" db="EMBL/GenBank/DDBJ databases">
        <title>Another draft genome of Portunus trituberculatus and its Hox gene families provides insights of decapod evolution.</title>
        <authorList>
            <person name="Jeong J.-H."/>
            <person name="Song I."/>
            <person name="Kim S."/>
            <person name="Choi T."/>
            <person name="Kim D."/>
            <person name="Ryu S."/>
            <person name="Kim W."/>
        </authorList>
    </citation>
    <scope>NUCLEOTIDE SEQUENCE [LARGE SCALE GENOMIC DNA]</scope>
    <source>
        <tissue evidence="1">Muscle</tissue>
    </source>
</reference>
<accession>A0A5B7CV55</accession>
<name>A0A5B7CV55_PORTR</name>
<comment type="caution">
    <text evidence="1">The sequence shown here is derived from an EMBL/GenBank/DDBJ whole genome shotgun (WGS) entry which is preliminary data.</text>
</comment>
<dbReference type="Proteomes" id="UP000324222">
    <property type="component" value="Unassembled WGS sequence"/>
</dbReference>
<proteinExistence type="predicted"/>
<evidence type="ECO:0000313" key="2">
    <source>
        <dbReference type="Proteomes" id="UP000324222"/>
    </source>
</evidence>